<dbReference type="RefSeq" id="WP_308955049.1">
    <property type="nucleotide sequence ID" value="NZ_JAVICY010000030.1"/>
</dbReference>
<gene>
    <name evidence="2" type="ORF">RFH51_03080</name>
</gene>
<sequence>MNLKAFSLFFLGLTCASFSSAAETELDQYLIKKQIIDSSYKIKNPAALKDVLSYLSDEDSRTLPLQIDQNTIIEKLRLYPDHIEIQGIITTPDFTQFENSIGENEVKKLLHRNVLENCKQIFEHEFQRKNPYYVAMNLSSEQHHYQIKMNAKECNFN</sequence>
<proteinExistence type="predicted"/>
<accession>A0AAW8JDR0</accession>
<keyword evidence="1" id="KW-0732">Signal</keyword>
<dbReference type="Proteomes" id="UP001243195">
    <property type="component" value="Unassembled WGS sequence"/>
</dbReference>
<feature type="chain" id="PRO_5043645160" evidence="1">
    <location>
        <begin position="22"/>
        <end position="157"/>
    </location>
</feature>
<evidence type="ECO:0000256" key="1">
    <source>
        <dbReference type="SAM" id="SignalP"/>
    </source>
</evidence>
<comment type="caution">
    <text evidence="2">The sequence shown here is derived from an EMBL/GenBank/DDBJ whole genome shotgun (WGS) entry which is preliminary data.</text>
</comment>
<feature type="signal peptide" evidence="1">
    <location>
        <begin position="1"/>
        <end position="21"/>
    </location>
</feature>
<protein>
    <submittedName>
        <fullName evidence="2">Uncharacterized protein</fullName>
    </submittedName>
</protein>
<evidence type="ECO:0000313" key="2">
    <source>
        <dbReference type="EMBL" id="MDQ9070443.1"/>
    </source>
</evidence>
<reference evidence="2" key="1">
    <citation type="submission" date="2023-08" db="EMBL/GenBank/DDBJ databases">
        <title>Emergence of clinically-relevant ST2 carbapenem-resistant Acinetobacter baumannii strains in hospital sewages in Zhejiang, East of China.</title>
        <authorList>
            <person name="Kaichao C."/>
            <person name="Zhang R."/>
        </authorList>
    </citation>
    <scope>NUCLEOTIDE SEQUENCE</scope>
    <source>
        <strain evidence="2">M-SY-60</strain>
    </source>
</reference>
<evidence type="ECO:0000313" key="3">
    <source>
        <dbReference type="Proteomes" id="UP001243195"/>
    </source>
</evidence>
<dbReference type="EMBL" id="JAVIDA010000003">
    <property type="protein sequence ID" value="MDQ9070443.1"/>
    <property type="molecule type" value="Genomic_DNA"/>
</dbReference>
<organism evidence="2 3">
    <name type="scientific">Acinetobacter gerneri</name>
    <dbReference type="NCBI Taxonomy" id="202952"/>
    <lineage>
        <taxon>Bacteria</taxon>
        <taxon>Pseudomonadati</taxon>
        <taxon>Pseudomonadota</taxon>
        <taxon>Gammaproteobacteria</taxon>
        <taxon>Moraxellales</taxon>
        <taxon>Moraxellaceae</taxon>
        <taxon>Acinetobacter</taxon>
    </lineage>
</organism>
<name>A0AAW8JDR0_9GAMM</name>
<dbReference type="AlphaFoldDB" id="A0AAW8JDR0"/>